<protein>
    <submittedName>
        <fullName evidence="1">Uncharacterized protein</fullName>
    </submittedName>
</protein>
<dbReference type="KEGG" id="sla:SERLADRAFT_398017"/>
<gene>
    <name evidence="1" type="ORF">SERLADRAFT_398017</name>
</gene>
<dbReference type="GeneID" id="18811863"/>
<proteinExistence type="predicted"/>
<reference evidence="1" key="1">
    <citation type="submission" date="2011-04" db="EMBL/GenBank/DDBJ databases">
        <title>Evolution of plant cell wall degrading machinery underlies the functional diversity of forest fungi.</title>
        <authorList>
            <consortium name="US DOE Joint Genome Institute (JGI-PGF)"/>
            <person name="Eastwood D.C."/>
            <person name="Floudas D."/>
            <person name="Binder M."/>
            <person name="Majcherczyk A."/>
            <person name="Schneider P."/>
            <person name="Aerts A."/>
            <person name="Asiegbu F.O."/>
            <person name="Baker S.E."/>
            <person name="Barry K."/>
            <person name="Bendiksby M."/>
            <person name="Blumentritt M."/>
            <person name="Coutinho P.M."/>
            <person name="Cullen D."/>
            <person name="Cullen D."/>
            <person name="Gathman A."/>
            <person name="Goodell B."/>
            <person name="Henrissat B."/>
            <person name="Ihrmark K."/>
            <person name="Kauserud H."/>
            <person name="Kohler A."/>
            <person name="LaButti K."/>
            <person name="Lapidus A."/>
            <person name="Lavin J.L."/>
            <person name="Lee Y.-H."/>
            <person name="Lindquist E."/>
            <person name="Lilly W."/>
            <person name="Lucas S."/>
            <person name="Morin E."/>
            <person name="Murat C."/>
            <person name="Oguiza J.A."/>
            <person name="Park J."/>
            <person name="Pisabarro A.G."/>
            <person name="Riley R."/>
            <person name="Rosling A."/>
            <person name="Salamov A."/>
            <person name="Schmidt O."/>
            <person name="Schmutz J."/>
            <person name="Skrede I."/>
            <person name="Stenlid J."/>
            <person name="Wiebenga A."/>
            <person name="Xie X."/>
            <person name="Kues U."/>
            <person name="Hibbett D.S."/>
            <person name="Hoffmeister D."/>
            <person name="Hogberg N."/>
            <person name="Martin F."/>
            <person name="Grigoriev I.V."/>
            <person name="Watkinson S.C."/>
        </authorList>
    </citation>
    <scope>NUCLEOTIDE SEQUENCE</scope>
    <source>
        <strain evidence="1">S7.9</strain>
    </source>
</reference>
<accession>F8P6A0</accession>
<evidence type="ECO:0000313" key="1">
    <source>
        <dbReference type="EMBL" id="EGO20967.1"/>
    </source>
</evidence>
<dbReference type="Proteomes" id="UP000008064">
    <property type="component" value="Unassembled WGS sequence"/>
</dbReference>
<dbReference type="AlphaFoldDB" id="F8P6A0"/>
<dbReference type="HOGENOM" id="CLU_2838329_0_0_1"/>
<sequence length="66" mass="7591">MYTIFRFSASSVRGWNFDLKRLSRKDAEKATNRKYDSSAYRSLPLGNKRSVIICIAVEAEYSDCCT</sequence>
<dbReference type="RefSeq" id="XP_007321924.1">
    <property type="nucleotide sequence ID" value="XM_007321862.1"/>
</dbReference>
<dbReference type="EMBL" id="GL945439">
    <property type="protein sequence ID" value="EGO20967.1"/>
    <property type="molecule type" value="Genomic_DNA"/>
</dbReference>
<feature type="non-terminal residue" evidence="1">
    <location>
        <position position="66"/>
    </location>
</feature>
<organism>
    <name type="scientific">Serpula lacrymans var. lacrymans (strain S7.9)</name>
    <name type="common">Dry rot fungus</name>
    <dbReference type="NCBI Taxonomy" id="578457"/>
    <lineage>
        <taxon>Eukaryota</taxon>
        <taxon>Fungi</taxon>
        <taxon>Dikarya</taxon>
        <taxon>Basidiomycota</taxon>
        <taxon>Agaricomycotina</taxon>
        <taxon>Agaricomycetes</taxon>
        <taxon>Agaricomycetidae</taxon>
        <taxon>Boletales</taxon>
        <taxon>Coniophorineae</taxon>
        <taxon>Serpulaceae</taxon>
        <taxon>Serpula</taxon>
    </lineage>
</organism>
<name>F8P6A0_SERL9</name>